<gene>
    <name evidence="1" type="ORF">DI616_18910</name>
</gene>
<protein>
    <submittedName>
        <fullName evidence="1">Uncharacterized protein</fullName>
    </submittedName>
</protein>
<sequence>MNDFERHHALKIKTEVIRSVPIEFRGDWASIAAWLWLSPDSRGIGGGAQVYDALGYARGFTFPVQPLLQAVGKLRAVGTDLNAAPWATVLLQFGRRDEDLKLTFEMGDPYRWAVTSENYRTLIREMRPDFRRVMSY</sequence>
<dbReference type="EMBL" id="VAFL01000026">
    <property type="protein sequence ID" value="TKW64028.1"/>
    <property type="molecule type" value="Genomic_DNA"/>
</dbReference>
<dbReference type="Proteomes" id="UP000315344">
    <property type="component" value="Unassembled WGS sequence"/>
</dbReference>
<evidence type="ECO:0000313" key="2">
    <source>
        <dbReference type="Proteomes" id="UP000315344"/>
    </source>
</evidence>
<reference evidence="1 2" key="1">
    <citation type="journal article" date="2017" name="Nat. Commun.">
        <title>In situ click chemistry generation of cyclooxygenase-2 inhibitors.</title>
        <authorList>
            <person name="Bhardwaj A."/>
            <person name="Kaur J."/>
            <person name="Wuest M."/>
            <person name="Wuest F."/>
        </authorList>
    </citation>
    <scope>NUCLEOTIDE SEQUENCE [LARGE SCALE GENOMIC DNA]</scope>
    <source>
        <strain evidence="1">S2_012_000_R3_94</strain>
    </source>
</reference>
<dbReference type="AlphaFoldDB" id="A0A533I2N4"/>
<proteinExistence type="predicted"/>
<accession>A0A533I2N4</accession>
<name>A0A533I2N4_PARDE</name>
<organism evidence="1 2">
    <name type="scientific">Paracoccus denitrificans</name>
    <dbReference type="NCBI Taxonomy" id="266"/>
    <lineage>
        <taxon>Bacteria</taxon>
        <taxon>Pseudomonadati</taxon>
        <taxon>Pseudomonadota</taxon>
        <taxon>Alphaproteobacteria</taxon>
        <taxon>Rhodobacterales</taxon>
        <taxon>Paracoccaceae</taxon>
        <taxon>Paracoccus</taxon>
    </lineage>
</organism>
<comment type="caution">
    <text evidence="1">The sequence shown here is derived from an EMBL/GenBank/DDBJ whole genome shotgun (WGS) entry which is preliminary data.</text>
</comment>
<evidence type="ECO:0000313" key="1">
    <source>
        <dbReference type="EMBL" id="TKW64028.1"/>
    </source>
</evidence>